<evidence type="ECO:0000313" key="2">
    <source>
        <dbReference type="EMBL" id="KAG0011060.1"/>
    </source>
</evidence>
<organism evidence="2 3">
    <name type="scientific">Entomortierella chlamydospora</name>
    <dbReference type="NCBI Taxonomy" id="101097"/>
    <lineage>
        <taxon>Eukaryota</taxon>
        <taxon>Fungi</taxon>
        <taxon>Fungi incertae sedis</taxon>
        <taxon>Mucoromycota</taxon>
        <taxon>Mortierellomycotina</taxon>
        <taxon>Mortierellomycetes</taxon>
        <taxon>Mortierellales</taxon>
        <taxon>Mortierellaceae</taxon>
        <taxon>Entomortierella</taxon>
    </lineage>
</organism>
<feature type="non-terminal residue" evidence="2">
    <location>
        <position position="1"/>
    </location>
</feature>
<reference evidence="2" key="1">
    <citation type="journal article" date="2020" name="Fungal Divers.">
        <title>Resolving the Mortierellaceae phylogeny through synthesis of multi-gene phylogenetics and phylogenomics.</title>
        <authorList>
            <person name="Vandepol N."/>
            <person name="Liber J."/>
            <person name="Desiro A."/>
            <person name="Na H."/>
            <person name="Kennedy M."/>
            <person name="Barry K."/>
            <person name="Grigoriev I.V."/>
            <person name="Miller A.N."/>
            <person name="O'Donnell K."/>
            <person name="Stajich J.E."/>
            <person name="Bonito G."/>
        </authorList>
    </citation>
    <scope>NUCLEOTIDE SEQUENCE</scope>
    <source>
        <strain evidence="2">NRRL 2769</strain>
    </source>
</reference>
<dbReference type="Gene3D" id="3.60.40.10">
    <property type="entry name" value="PPM-type phosphatase domain"/>
    <property type="match status" value="1"/>
</dbReference>
<accession>A0A9P6MRG6</accession>
<dbReference type="EMBL" id="JAAAID010001216">
    <property type="protein sequence ID" value="KAG0011060.1"/>
    <property type="molecule type" value="Genomic_DNA"/>
</dbReference>
<gene>
    <name evidence="2" type="ORF">BGZ80_000977</name>
</gene>
<evidence type="ECO:0000313" key="3">
    <source>
        <dbReference type="Proteomes" id="UP000703661"/>
    </source>
</evidence>
<name>A0A9P6MRG6_9FUNG</name>
<dbReference type="Proteomes" id="UP000703661">
    <property type="component" value="Unassembled WGS sequence"/>
</dbReference>
<keyword evidence="3" id="KW-1185">Reference proteome</keyword>
<comment type="caution">
    <text evidence="2">The sequence shown here is derived from an EMBL/GenBank/DDBJ whole genome shotgun (WGS) entry which is preliminary data.</text>
</comment>
<protein>
    <submittedName>
        <fullName evidence="2">Uncharacterized protein</fullName>
    </submittedName>
</protein>
<dbReference type="InterPro" id="IPR036457">
    <property type="entry name" value="PPM-type-like_dom_sf"/>
</dbReference>
<feature type="region of interest" description="Disordered" evidence="1">
    <location>
        <begin position="1"/>
        <end position="38"/>
    </location>
</feature>
<proteinExistence type="predicted"/>
<dbReference type="AlphaFoldDB" id="A0A9P6MRG6"/>
<evidence type="ECO:0000256" key="1">
    <source>
        <dbReference type="SAM" id="MobiDB-lite"/>
    </source>
</evidence>
<sequence>IKDKVQSIKSLVTSKKGDQTEEEPELTPANLSPKGPVSQVRQFTFKDKSNASTHLVRNALGGGDEGKLAATLSIPAPMSRVYRDDITVTVVFFGQHDTKVDLSNAQDNDGFVEIV</sequence>